<protein>
    <recommendedName>
        <fullName evidence="1">Aminotransferase-like plant mobile domain-containing protein</fullName>
    </recommendedName>
</protein>
<dbReference type="AlphaFoldDB" id="W1NPK9"/>
<sequence>MNWQPYEDYKPLDKLSIESTLCRSYLISFHIAECYMSNRVLQQFGKLQVIPVGLLKWERREKVGLHPTCWINELAIEMRDWRQRECNVVKAAADEYSGMPVKEYMAWYNMFTHRYGNTPPEPPLTVAAPPRMP</sequence>
<gene>
    <name evidence="2" type="ORF">AMTR_s00074p00141010</name>
</gene>
<dbReference type="InterPro" id="IPR019557">
    <property type="entry name" value="AminoTfrase-like_pln_mobile"/>
</dbReference>
<dbReference type="InterPro" id="IPR044824">
    <property type="entry name" value="MAIN-like"/>
</dbReference>
<name>W1NPK9_AMBTC</name>
<evidence type="ECO:0000313" key="2">
    <source>
        <dbReference type="EMBL" id="ERM96935.1"/>
    </source>
</evidence>
<dbReference type="PANTHER" id="PTHR46033">
    <property type="entry name" value="PROTEIN MAIN-LIKE 2"/>
    <property type="match status" value="1"/>
</dbReference>
<accession>W1NPK9</accession>
<dbReference type="Pfam" id="PF10536">
    <property type="entry name" value="PMD"/>
    <property type="match status" value="1"/>
</dbReference>
<evidence type="ECO:0000259" key="1">
    <source>
        <dbReference type="Pfam" id="PF10536"/>
    </source>
</evidence>
<dbReference type="HOGENOM" id="CLU_146264_0_0_1"/>
<dbReference type="Gramene" id="ERM96935">
    <property type="protein sequence ID" value="ERM96935"/>
    <property type="gene ID" value="AMTR_s00074p00141010"/>
</dbReference>
<reference evidence="3" key="1">
    <citation type="journal article" date="2013" name="Science">
        <title>The Amborella genome and the evolution of flowering plants.</title>
        <authorList>
            <consortium name="Amborella Genome Project"/>
        </authorList>
    </citation>
    <scope>NUCLEOTIDE SEQUENCE [LARGE SCALE GENOMIC DNA]</scope>
</reference>
<proteinExistence type="predicted"/>
<evidence type="ECO:0000313" key="3">
    <source>
        <dbReference type="Proteomes" id="UP000017836"/>
    </source>
</evidence>
<dbReference type="eggNOG" id="ENOG502R6SK">
    <property type="taxonomic scope" value="Eukaryota"/>
</dbReference>
<dbReference type="GO" id="GO:0010073">
    <property type="term" value="P:meristem maintenance"/>
    <property type="evidence" value="ECO:0007669"/>
    <property type="project" value="InterPro"/>
</dbReference>
<dbReference type="Proteomes" id="UP000017836">
    <property type="component" value="Unassembled WGS sequence"/>
</dbReference>
<dbReference type="EMBL" id="KI396637">
    <property type="protein sequence ID" value="ERM96935.1"/>
    <property type="molecule type" value="Genomic_DNA"/>
</dbReference>
<dbReference type="PANTHER" id="PTHR46033:SF1">
    <property type="entry name" value="PROTEIN MAIN-LIKE 2"/>
    <property type="match status" value="1"/>
</dbReference>
<keyword evidence="3" id="KW-1185">Reference proteome</keyword>
<organism evidence="2 3">
    <name type="scientific">Amborella trichopoda</name>
    <dbReference type="NCBI Taxonomy" id="13333"/>
    <lineage>
        <taxon>Eukaryota</taxon>
        <taxon>Viridiplantae</taxon>
        <taxon>Streptophyta</taxon>
        <taxon>Embryophyta</taxon>
        <taxon>Tracheophyta</taxon>
        <taxon>Spermatophyta</taxon>
        <taxon>Magnoliopsida</taxon>
        <taxon>Amborellales</taxon>
        <taxon>Amborellaceae</taxon>
        <taxon>Amborella</taxon>
    </lineage>
</organism>
<feature type="domain" description="Aminotransferase-like plant mobile" evidence="1">
    <location>
        <begin position="2"/>
        <end position="109"/>
    </location>
</feature>